<evidence type="ECO:0000313" key="2">
    <source>
        <dbReference type="Proteomes" id="UP000683520"/>
    </source>
</evidence>
<keyword evidence="2" id="KW-1185">Reference proteome</keyword>
<proteinExistence type="predicted"/>
<evidence type="ECO:0000313" key="1">
    <source>
        <dbReference type="EMBL" id="QXB18934.1"/>
    </source>
</evidence>
<dbReference type="EMBL" id="CP077302">
    <property type="protein sequence ID" value="QXB18934.1"/>
    <property type="molecule type" value="Genomic_DNA"/>
</dbReference>
<protein>
    <submittedName>
        <fullName evidence="1">DUF2190 domain-containing protein</fullName>
    </submittedName>
</protein>
<accession>A0ABX8KVW0</accession>
<gene>
    <name evidence="1" type="ORF">I6L55_02180</name>
</gene>
<dbReference type="RefSeq" id="WP_092100542.1">
    <property type="nucleotide sequence ID" value="NZ_CP047198.1"/>
</dbReference>
<sequence>MYTNQTRDRFNPGTDLTAVAAVDVTGKTFVAYAGPMRKGNITVRPAAAGKPVAGVAKYDATTDHLVGVARGSSRVLTVTTDTPLTAGDPVEVGDGGRATKAITGTVVGWAADNAEANTDALISLAN</sequence>
<organism evidence="1 2">
    <name type="scientific">Corynebacterium coyleae</name>
    <dbReference type="NCBI Taxonomy" id="53374"/>
    <lineage>
        <taxon>Bacteria</taxon>
        <taxon>Bacillati</taxon>
        <taxon>Actinomycetota</taxon>
        <taxon>Actinomycetes</taxon>
        <taxon>Mycobacteriales</taxon>
        <taxon>Corynebacteriaceae</taxon>
        <taxon>Corynebacterium</taxon>
    </lineage>
</organism>
<name>A0ABX8KVW0_9CORY</name>
<dbReference type="GeneID" id="92748983"/>
<dbReference type="Proteomes" id="UP000683520">
    <property type="component" value="Chromosome"/>
</dbReference>
<reference evidence="1 2" key="1">
    <citation type="submission" date="2021-06" db="EMBL/GenBank/DDBJ databases">
        <title>FDA dAtabase for Regulatory Grade micrObial Sequences (FDA-ARGOS): Supporting development and validation of Infectious Disease Dx tests.</title>
        <authorList>
            <person name="Sproer C."/>
            <person name="Gronow S."/>
            <person name="Severitt S."/>
            <person name="Schroder I."/>
            <person name="Tallon L."/>
            <person name="Sadzewicz L."/>
            <person name="Zhao X."/>
            <person name="Boylan J."/>
            <person name="Ott S."/>
            <person name="Bowen H."/>
            <person name="Vavikolanu K."/>
            <person name="Mehta A."/>
            <person name="Aluvathingal J."/>
            <person name="Nadendla S."/>
            <person name="Lowell S."/>
            <person name="Myers T."/>
            <person name="Yan Y."/>
        </authorList>
    </citation>
    <scope>NUCLEOTIDE SEQUENCE [LARGE SCALE GENOMIC DNA]</scope>
    <source>
        <strain evidence="1 2">FDAARGOS 1425</strain>
    </source>
</reference>